<evidence type="ECO:0000256" key="2">
    <source>
        <dbReference type="RuleBase" id="RU362080"/>
    </source>
</evidence>
<dbReference type="AlphaFoldDB" id="A0A1X1YMH8"/>
<dbReference type="PANTHER" id="PTHR35377">
    <property type="entry name" value="ANTITOXIN VAPB49-RELATED-RELATED"/>
    <property type="match status" value="1"/>
</dbReference>
<protein>
    <recommendedName>
        <fullName evidence="2">Antitoxin</fullName>
    </recommendedName>
</protein>
<dbReference type="PANTHER" id="PTHR35377:SF5">
    <property type="entry name" value="ANTITOXIN VAPB46"/>
    <property type="match status" value="1"/>
</dbReference>
<evidence type="ECO:0000313" key="4">
    <source>
        <dbReference type="Proteomes" id="UP000193487"/>
    </source>
</evidence>
<dbReference type="Gene3D" id="3.40.1620.10">
    <property type="entry name" value="YefM-like domain"/>
    <property type="match status" value="1"/>
</dbReference>
<reference evidence="3 4" key="1">
    <citation type="submission" date="2016-01" db="EMBL/GenBank/DDBJ databases">
        <title>The new phylogeny of the genus Mycobacterium.</title>
        <authorList>
            <person name="Tarcisio F."/>
            <person name="Conor M."/>
            <person name="Antonella G."/>
            <person name="Elisabetta G."/>
            <person name="Giulia F.S."/>
            <person name="Sara T."/>
            <person name="Anna F."/>
            <person name="Clotilde B."/>
            <person name="Roberto B."/>
            <person name="Veronica D.S."/>
            <person name="Fabio R."/>
            <person name="Monica P."/>
            <person name="Olivier J."/>
            <person name="Enrico T."/>
            <person name="Nicola S."/>
        </authorList>
    </citation>
    <scope>NUCLEOTIDE SEQUENCE [LARGE SCALE GENOMIC DNA]</scope>
    <source>
        <strain evidence="3 4">DSM 45166</strain>
    </source>
</reference>
<comment type="function">
    <text evidence="2">Antitoxin component of a type II toxin-antitoxin (TA) system.</text>
</comment>
<dbReference type="OrthoDB" id="557859at2"/>
<dbReference type="NCBIfam" id="TIGR01552">
    <property type="entry name" value="phd_fam"/>
    <property type="match status" value="1"/>
</dbReference>
<dbReference type="EMBL" id="LQPE01000002">
    <property type="protein sequence ID" value="ORW12235.1"/>
    <property type="molecule type" value="Genomic_DNA"/>
</dbReference>
<dbReference type="FunFam" id="3.40.1620.10:FF:000002">
    <property type="entry name" value="Antitoxin"/>
    <property type="match status" value="1"/>
</dbReference>
<evidence type="ECO:0000256" key="1">
    <source>
        <dbReference type="ARBA" id="ARBA00009981"/>
    </source>
</evidence>
<dbReference type="InterPro" id="IPR006442">
    <property type="entry name" value="Antitoxin_Phd/YefM"/>
</dbReference>
<dbReference type="GO" id="GO:0097351">
    <property type="term" value="F:toxin sequestering activity"/>
    <property type="evidence" value="ECO:0007669"/>
    <property type="project" value="TreeGrafter"/>
</dbReference>
<sequence length="99" mass="10880">MCATVGPVELIGVRELRQHASRYLARVEAGEELGVTNKGRLVARLVPVQAAQRSREALIESGALIPAPRPRNLLDVTPAVTRGRTRNLSDVLNEMRNEQ</sequence>
<name>A0A1X1YMH8_9MYCO</name>
<keyword evidence="4" id="KW-1185">Reference proteome</keyword>
<comment type="caution">
    <text evidence="3">The sequence shown here is derived from an EMBL/GenBank/DDBJ whole genome shotgun (WGS) entry which is preliminary data.</text>
</comment>
<dbReference type="Pfam" id="PF02604">
    <property type="entry name" value="PhdYeFM_antitox"/>
    <property type="match status" value="1"/>
</dbReference>
<dbReference type="Proteomes" id="UP000193487">
    <property type="component" value="Unassembled WGS sequence"/>
</dbReference>
<dbReference type="SUPFAM" id="SSF143120">
    <property type="entry name" value="YefM-like"/>
    <property type="match status" value="1"/>
</dbReference>
<organism evidence="3 4">
    <name type="scientific">Mycobacterium kyorinense</name>
    <dbReference type="NCBI Taxonomy" id="487514"/>
    <lineage>
        <taxon>Bacteria</taxon>
        <taxon>Bacillati</taxon>
        <taxon>Actinomycetota</taxon>
        <taxon>Actinomycetes</taxon>
        <taxon>Mycobacteriales</taxon>
        <taxon>Mycobacteriaceae</taxon>
        <taxon>Mycobacterium</taxon>
    </lineage>
</organism>
<dbReference type="InterPro" id="IPR036165">
    <property type="entry name" value="YefM-like_sf"/>
</dbReference>
<evidence type="ECO:0000313" key="3">
    <source>
        <dbReference type="EMBL" id="ORW12235.1"/>
    </source>
</evidence>
<comment type="similarity">
    <text evidence="1 2">Belongs to the phD/YefM antitoxin family.</text>
</comment>
<gene>
    <name evidence="3" type="ORF">AWC14_01190</name>
</gene>
<accession>A0A1X1YMH8</accession>
<dbReference type="InterPro" id="IPR051416">
    <property type="entry name" value="phD-YefM_TA_antitoxins"/>
</dbReference>
<proteinExistence type="inferred from homology"/>